<evidence type="ECO:0000256" key="2">
    <source>
        <dbReference type="ARBA" id="ARBA00022679"/>
    </source>
</evidence>
<dbReference type="InterPro" id="IPR022902">
    <property type="entry name" value="NAcTrfase_Eis"/>
</dbReference>
<reference evidence="7" key="1">
    <citation type="journal article" date="2019" name="Int. J. Syst. Evol. Microbiol.">
        <title>The Global Catalogue of Microorganisms (GCM) 10K type strain sequencing project: providing services to taxonomists for standard genome sequencing and annotation.</title>
        <authorList>
            <consortium name="The Broad Institute Genomics Platform"/>
            <consortium name="The Broad Institute Genome Sequencing Center for Infectious Disease"/>
            <person name="Wu L."/>
            <person name="Ma J."/>
        </authorList>
    </citation>
    <scope>NUCLEOTIDE SEQUENCE [LARGE SCALE GENOMIC DNA]</scope>
    <source>
        <strain evidence="7">JCM 4805</strain>
    </source>
</reference>
<feature type="active site" description="Proton donor" evidence="4">
    <location>
        <position position="130"/>
    </location>
</feature>
<dbReference type="HAMAP" id="MF_01812">
    <property type="entry name" value="Eis"/>
    <property type="match status" value="1"/>
</dbReference>
<evidence type="ECO:0000259" key="5">
    <source>
        <dbReference type="PROSITE" id="PS51186"/>
    </source>
</evidence>
<feature type="active site" description="Proton acceptor; via carboxylate" evidence="4">
    <location>
        <position position="418"/>
    </location>
</feature>
<keyword evidence="3 4" id="KW-0012">Acyltransferase</keyword>
<organism evidence="6 7">
    <name type="scientific">Streptomyces olivaceiscleroticus</name>
    <dbReference type="NCBI Taxonomy" id="68245"/>
    <lineage>
        <taxon>Bacteria</taxon>
        <taxon>Bacillati</taxon>
        <taxon>Actinomycetota</taxon>
        <taxon>Actinomycetes</taxon>
        <taxon>Kitasatosporales</taxon>
        <taxon>Streptomycetaceae</taxon>
        <taxon>Streptomyces</taxon>
    </lineage>
</organism>
<dbReference type="InterPro" id="IPR000182">
    <property type="entry name" value="GNAT_dom"/>
</dbReference>
<dbReference type="Pfam" id="PF13530">
    <property type="entry name" value="SCP2_2"/>
    <property type="match status" value="1"/>
</dbReference>
<sequence length="418" mass="44504">MHFPSPPSPDYDFRPPEDWSEFTEVVSLAYGGYDHSPEHRATAAELLEPKRSLLACTAGRPCATLAGYSLDMTLPGTGPRPVLGLGYIAVSPAHRRRGLMRELIRRTLADLHTTRAEPVAVLNSTEPDIYGRFGFGAASHAVSLAIPVEARELTEMPAGDGPPLTLEVASPAESEAAVAAVCRAGLAERPGTLRREGAWLRRSLADPPADRGGAGRLLCMLATDGTAVRGYALYRLTAGWTRSYPRFTVSVRELCATDPAAYAFLWRALLDVDLGGTVVAEARPVDDPVLALLADPRSAAPTVRDQLYARAVDVDRALAGRGYAAEAELVLEVSDPLCPWNEGRWRLITGPAGADCVRTHAAADLALTARELGAVLLGGGSFAQLALAGRVTELRPGAVRAATVAFRHDPAPYCPVVF</sequence>
<dbReference type="InterPro" id="IPR041380">
    <property type="entry name" value="Acetyltransf_17"/>
</dbReference>
<dbReference type="NCBIfam" id="NF002367">
    <property type="entry name" value="PRK01346.1-4"/>
    <property type="match status" value="1"/>
</dbReference>
<dbReference type="RefSeq" id="WP_346097730.1">
    <property type="nucleotide sequence ID" value="NZ_BAAABY010000037.1"/>
</dbReference>
<evidence type="ECO:0000256" key="1">
    <source>
        <dbReference type="ARBA" id="ARBA00009213"/>
    </source>
</evidence>
<evidence type="ECO:0000256" key="3">
    <source>
        <dbReference type="ARBA" id="ARBA00023315"/>
    </source>
</evidence>
<dbReference type="EMBL" id="BAAABY010000037">
    <property type="protein sequence ID" value="GAA0481507.1"/>
    <property type="molecule type" value="Genomic_DNA"/>
</dbReference>
<dbReference type="InterPro" id="IPR051554">
    <property type="entry name" value="Acetyltransferase_Eis"/>
</dbReference>
<dbReference type="PANTHER" id="PTHR37817">
    <property type="entry name" value="N-ACETYLTRANSFERASE EIS"/>
    <property type="match status" value="1"/>
</dbReference>
<protein>
    <submittedName>
        <fullName evidence="6">GNAT family N-acetyltransferase</fullName>
    </submittedName>
</protein>
<dbReference type="CDD" id="cd04301">
    <property type="entry name" value="NAT_SF"/>
    <property type="match status" value="1"/>
</dbReference>
<evidence type="ECO:0000313" key="6">
    <source>
        <dbReference type="EMBL" id="GAA0481507.1"/>
    </source>
</evidence>
<dbReference type="Gene3D" id="3.40.630.30">
    <property type="match status" value="2"/>
</dbReference>
<feature type="domain" description="N-acetyltransferase" evidence="5">
    <location>
        <begin position="9"/>
        <end position="154"/>
    </location>
</feature>
<dbReference type="Pfam" id="PF17668">
    <property type="entry name" value="Acetyltransf_17"/>
    <property type="match status" value="1"/>
</dbReference>
<dbReference type="InterPro" id="IPR025559">
    <property type="entry name" value="Eis_dom"/>
</dbReference>
<feature type="binding site" evidence="4">
    <location>
        <begin position="88"/>
        <end position="90"/>
    </location>
    <ligand>
        <name>acetyl-CoA</name>
        <dbReference type="ChEBI" id="CHEBI:57288"/>
    </ligand>
</feature>
<dbReference type="SUPFAM" id="SSF55718">
    <property type="entry name" value="SCP-like"/>
    <property type="match status" value="1"/>
</dbReference>
<evidence type="ECO:0000313" key="7">
    <source>
        <dbReference type="Proteomes" id="UP001500909"/>
    </source>
</evidence>
<dbReference type="PANTHER" id="PTHR37817:SF1">
    <property type="entry name" value="N-ACETYLTRANSFERASE EIS"/>
    <property type="match status" value="1"/>
</dbReference>
<comment type="similarity">
    <text evidence="1 4">Belongs to the acetyltransferase Eis family.</text>
</comment>
<dbReference type="InterPro" id="IPR036527">
    <property type="entry name" value="SCP2_sterol-bd_dom_sf"/>
</dbReference>
<dbReference type="Pfam" id="PF13527">
    <property type="entry name" value="Acetyltransf_9"/>
    <property type="match status" value="1"/>
</dbReference>
<comment type="caution">
    <text evidence="6">The sequence shown here is derived from an EMBL/GenBank/DDBJ whole genome shotgun (WGS) entry which is preliminary data.</text>
</comment>
<feature type="binding site" evidence="4">
    <location>
        <begin position="125"/>
        <end position="126"/>
    </location>
    <ligand>
        <name>acetyl-CoA</name>
        <dbReference type="ChEBI" id="CHEBI:57288"/>
    </ligand>
</feature>
<proteinExistence type="inferred from homology"/>
<evidence type="ECO:0000256" key="4">
    <source>
        <dbReference type="HAMAP-Rule" id="MF_01812"/>
    </source>
</evidence>
<keyword evidence="2 4" id="KW-0808">Transferase</keyword>
<dbReference type="Gene3D" id="3.30.1050.10">
    <property type="entry name" value="SCP2 sterol-binding domain"/>
    <property type="match status" value="1"/>
</dbReference>
<feature type="binding site" evidence="4">
    <location>
        <begin position="96"/>
        <end position="101"/>
    </location>
    <ligand>
        <name>acetyl-CoA</name>
        <dbReference type="ChEBI" id="CHEBI:57288"/>
    </ligand>
</feature>
<name>A0ABP3KK68_9ACTN</name>
<dbReference type="InterPro" id="IPR016181">
    <property type="entry name" value="Acyl_CoA_acyltransferase"/>
</dbReference>
<dbReference type="PROSITE" id="PS51186">
    <property type="entry name" value="GNAT"/>
    <property type="match status" value="1"/>
</dbReference>
<comment type="subunit">
    <text evidence="4">Homohexamer; trimer of dimers.</text>
</comment>
<dbReference type="SUPFAM" id="SSF55729">
    <property type="entry name" value="Acyl-CoA N-acyltransferases (Nat)"/>
    <property type="match status" value="1"/>
</dbReference>
<dbReference type="Proteomes" id="UP001500909">
    <property type="component" value="Unassembled WGS sequence"/>
</dbReference>
<accession>A0ABP3KK68</accession>
<keyword evidence="7" id="KW-1185">Reference proteome</keyword>
<gene>
    <name evidence="6" type="ORF">GCM10010361_52880</name>
</gene>